<feature type="region of interest" description="Disordered" evidence="1">
    <location>
        <begin position="409"/>
        <end position="428"/>
    </location>
</feature>
<reference evidence="3 4" key="1">
    <citation type="submission" date="2019-02" db="EMBL/GenBank/DDBJ databases">
        <title>Deep-cultivation of Planctomycetes and their phenomic and genomic characterization uncovers novel biology.</title>
        <authorList>
            <person name="Wiegand S."/>
            <person name="Jogler M."/>
            <person name="Boedeker C."/>
            <person name="Pinto D."/>
            <person name="Vollmers J."/>
            <person name="Rivas-Marin E."/>
            <person name="Kohn T."/>
            <person name="Peeters S.H."/>
            <person name="Heuer A."/>
            <person name="Rast P."/>
            <person name="Oberbeckmann S."/>
            <person name="Bunk B."/>
            <person name="Jeske O."/>
            <person name="Meyerdierks A."/>
            <person name="Storesund J.E."/>
            <person name="Kallscheuer N."/>
            <person name="Luecker S."/>
            <person name="Lage O.M."/>
            <person name="Pohl T."/>
            <person name="Merkel B.J."/>
            <person name="Hornburger P."/>
            <person name="Mueller R.-W."/>
            <person name="Bruemmer F."/>
            <person name="Labrenz M."/>
            <person name="Spormann A.M."/>
            <person name="Op den Camp H."/>
            <person name="Overmann J."/>
            <person name="Amann R."/>
            <person name="Jetten M.S.M."/>
            <person name="Mascher T."/>
            <person name="Medema M.H."/>
            <person name="Devos D.P."/>
            <person name="Kaster A.-K."/>
            <person name="Ovreas L."/>
            <person name="Rohde M."/>
            <person name="Galperin M.Y."/>
            <person name="Jogler C."/>
        </authorList>
    </citation>
    <scope>NUCLEOTIDE SEQUENCE [LARGE SCALE GENOMIC DNA]</scope>
    <source>
        <strain evidence="3 4">Pla163</strain>
    </source>
</reference>
<dbReference type="SUPFAM" id="SSF52540">
    <property type="entry name" value="P-loop containing nucleoside triphosphate hydrolases"/>
    <property type="match status" value="1"/>
</dbReference>
<dbReference type="InterPro" id="IPR027417">
    <property type="entry name" value="P-loop_NTPase"/>
</dbReference>
<gene>
    <name evidence="3" type="ORF">Pla163_13880</name>
</gene>
<proteinExistence type="predicted"/>
<accession>A0A518CYI3</accession>
<dbReference type="AlphaFoldDB" id="A0A518CYI3"/>
<feature type="domain" description="PD-(D/E)XK endonuclease-like" evidence="2">
    <location>
        <begin position="722"/>
        <end position="1007"/>
    </location>
</feature>
<evidence type="ECO:0000313" key="4">
    <source>
        <dbReference type="Proteomes" id="UP000319342"/>
    </source>
</evidence>
<organism evidence="3 4">
    <name type="scientific">Rohdeia mirabilis</name>
    <dbReference type="NCBI Taxonomy" id="2528008"/>
    <lineage>
        <taxon>Bacteria</taxon>
        <taxon>Pseudomonadati</taxon>
        <taxon>Planctomycetota</taxon>
        <taxon>Planctomycetia</taxon>
        <taxon>Planctomycetia incertae sedis</taxon>
        <taxon>Rohdeia</taxon>
    </lineage>
</organism>
<dbReference type="Proteomes" id="UP000319342">
    <property type="component" value="Chromosome"/>
</dbReference>
<dbReference type="Pfam" id="PF12705">
    <property type="entry name" value="PDDEXK_1"/>
    <property type="match status" value="1"/>
</dbReference>
<dbReference type="EMBL" id="CP036290">
    <property type="protein sequence ID" value="QDU84281.1"/>
    <property type="molecule type" value="Genomic_DNA"/>
</dbReference>
<sequence>MPSDSAHRPPLAFASPRALEDWLRERLDERDAPLTQRVRVLVRGGAARVHLAGRLVRGASNGALLGVRVGTVLGAALERVHRADADGAADGSSEMSELAAELELRRGVLAAAPLADALAGLDDGEAVGRRAVHELVAAGLVRDQIDGLLELCDEHPTPRVVARARALVELAARAAPGGDLAAGADAIFASAAHATAPSSALEDETLFVVCAEAARGGEADFVEALRRAGAQLLFVAGADGPLARRLSSIESADTTCEPTALAWHRAPDLRAALRSAVRTVDARHRSGVAPEDLGLCVPDPGALAGPLARAFDELGVPFSATGNGAPPRGPGRRLAALAQLLGSSADVEAATIACACGDGRRGALVRRIVERGEALATIGVDPAPRAPEPGGADEAPAFDGFLPFAASEDHADEHPATSPDLSDDPSLGAARTLSDAARFVATLDDAERSAADFAHALRALVTGSMGWTDTDDATATLVFELSALTSSGIETATGAEWAALLRPRLERAALAPLGGRGAGVQVVTPDGARGRAFDTLVLVGFDRGAFPRAASADPLLDDELRRELRALVPDLETAADRRTADEALLAQLLDGGSAVHVIHAAIGADGTARLLAPGLERRLAARGLEPQDAPEAGSPQDAQRGPLPPLEWARLAGAVHSGADGAAANDAARAFERTLGALHASPAAASAHAASVLGHDDRGADLGALGRVLARANANESEPFLTRLERHALCGWAAHLERDLRLEPSADGEPVTPDARLVGTVVHGALEVLLTAGHTLGDHEGELGTWPSVSVARPDADALEAALDRGIAEALSEAERKGRFPTRSRGAAAWLRARCRPLVQNGIDALWTDATVDVIALEVERRLEVAREVGEAVAVRFRADAVLGSEAGTLLVDFKTGAPKKPTPKPPTRTKHLVADLLRGERLQAGAYAAASGGRGAYLFLGGEDAQEDERFTEVDAATARPALERSLPVLVDTRRAGLALPRLVDADTSEDKLPTACERCALIDACVQGDTGWRERQRRWIERVRQDGTTDVPEALAAAWFDLFVKEADA</sequence>
<evidence type="ECO:0000256" key="1">
    <source>
        <dbReference type="SAM" id="MobiDB-lite"/>
    </source>
</evidence>
<name>A0A518CYI3_9BACT</name>
<protein>
    <submittedName>
        <fullName evidence="3">PD-(D/E)XK nuclease superfamily protein</fullName>
    </submittedName>
</protein>
<evidence type="ECO:0000313" key="3">
    <source>
        <dbReference type="EMBL" id="QDU84281.1"/>
    </source>
</evidence>
<dbReference type="InterPro" id="IPR038726">
    <property type="entry name" value="PDDEXK_AddAB-type"/>
</dbReference>
<keyword evidence="4" id="KW-1185">Reference proteome</keyword>
<evidence type="ECO:0000259" key="2">
    <source>
        <dbReference type="Pfam" id="PF12705"/>
    </source>
</evidence>
<dbReference type="RefSeq" id="WP_145185540.1">
    <property type="nucleotide sequence ID" value="NZ_CP036290.1"/>
</dbReference>